<organism evidence="2">
    <name type="scientific">Lepeophtheirus salmonis</name>
    <name type="common">Salmon louse</name>
    <name type="synonym">Caligus salmonis</name>
    <dbReference type="NCBI Taxonomy" id="72036"/>
    <lineage>
        <taxon>Eukaryota</taxon>
        <taxon>Metazoa</taxon>
        <taxon>Ecdysozoa</taxon>
        <taxon>Arthropoda</taxon>
        <taxon>Crustacea</taxon>
        <taxon>Multicrustacea</taxon>
        <taxon>Hexanauplia</taxon>
        <taxon>Copepoda</taxon>
        <taxon>Siphonostomatoida</taxon>
        <taxon>Caligidae</taxon>
        <taxon>Lepeophtheirus</taxon>
    </lineage>
</organism>
<sequence>MASSHGTFQAGDSDSDEEDVDDDDEDEDDQFEDAEEEQEAAHSLLSLSHQFTSSPVVTDNRGLTPSSLRLSVYPFVSSTSASTTISSSQTLPLCPNS</sequence>
<dbReference type="AlphaFoldDB" id="A0A0K2VLQ8"/>
<evidence type="ECO:0000256" key="1">
    <source>
        <dbReference type="SAM" id="MobiDB-lite"/>
    </source>
</evidence>
<feature type="region of interest" description="Disordered" evidence="1">
    <location>
        <begin position="1"/>
        <end position="65"/>
    </location>
</feature>
<proteinExistence type="predicted"/>
<feature type="compositionally biased region" description="Polar residues" evidence="1">
    <location>
        <begin position="45"/>
        <end position="65"/>
    </location>
</feature>
<feature type="non-terminal residue" evidence="2">
    <location>
        <position position="97"/>
    </location>
</feature>
<feature type="compositionally biased region" description="Acidic residues" evidence="1">
    <location>
        <begin position="13"/>
        <end position="38"/>
    </location>
</feature>
<evidence type="ECO:0000313" key="2">
    <source>
        <dbReference type="EMBL" id="CDW51222.1"/>
    </source>
</evidence>
<dbReference type="EMBL" id="HACA01033860">
    <property type="protein sequence ID" value="CDW51222.1"/>
    <property type="molecule type" value="Transcribed_RNA"/>
</dbReference>
<dbReference type="OrthoDB" id="10042249at2759"/>
<reference evidence="2" key="1">
    <citation type="submission" date="2014-05" db="EMBL/GenBank/DDBJ databases">
        <authorList>
            <person name="Chronopoulou M."/>
        </authorList>
    </citation>
    <scope>NUCLEOTIDE SEQUENCE</scope>
    <source>
        <tissue evidence="2">Whole organism</tissue>
    </source>
</reference>
<accession>A0A0K2VLQ8</accession>
<protein>
    <submittedName>
        <fullName evidence="2">Uncharacterized protein</fullName>
    </submittedName>
</protein>
<name>A0A0K2VLQ8_LEPSM</name>